<feature type="transmembrane region" description="Helical" evidence="7">
    <location>
        <begin position="12"/>
        <end position="33"/>
    </location>
</feature>
<dbReference type="GO" id="GO:0005886">
    <property type="term" value="C:plasma membrane"/>
    <property type="evidence" value="ECO:0007669"/>
    <property type="project" value="UniProtKB-SubCell"/>
</dbReference>
<reference evidence="8 9" key="1">
    <citation type="submission" date="2016-04" db="EMBL/GenBank/DDBJ databases">
        <title>Complete genome sequence of natural rubber-degrading, novel Gram-negative bacterium, Rhizobacter gummiphilus strain NS21.</title>
        <authorList>
            <person name="Tabata M."/>
            <person name="Kasai D."/>
            <person name="Fukuda M."/>
        </authorList>
    </citation>
    <scope>NUCLEOTIDE SEQUENCE [LARGE SCALE GENOMIC DNA]</scope>
    <source>
        <strain evidence="8 9">NS21</strain>
    </source>
</reference>
<evidence type="ECO:0000256" key="6">
    <source>
        <dbReference type="ARBA" id="ARBA00023136"/>
    </source>
</evidence>
<dbReference type="InterPro" id="IPR047135">
    <property type="entry name" value="YsiQ"/>
</dbReference>
<dbReference type="RefSeq" id="WP_085749405.1">
    <property type="nucleotide sequence ID" value="NZ_BSPR01000002.1"/>
</dbReference>
<dbReference type="EMBL" id="CP015118">
    <property type="protein sequence ID" value="ARN19160.1"/>
    <property type="molecule type" value="Genomic_DNA"/>
</dbReference>
<feature type="transmembrane region" description="Helical" evidence="7">
    <location>
        <begin position="321"/>
        <end position="344"/>
    </location>
</feature>
<name>A0A1W6L4R4_9BURK</name>
<organism evidence="8 9">
    <name type="scientific">Piscinibacter gummiphilus</name>
    <dbReference type="NCBI Taxonomy" id="946333"/>
    <lineage>
        <taxon>Bacteria</taxon>
        <taxon>Pseudomonadati</taxon>
        <taxon>Pseudomonadota</taxon>
        <taxon>Betaproteobacteria</taxon>
        <taxon>Burkholderiales</taxon>
        <taxon>Sphaerotilaceae</taxon>
        <taxon>Piscinibacter</taxon>
    </lineage>
</organism>
<dbReference type="Proteomes" id="UP000193427">
    <property type="component" value="Chromosome"/>
</dbReference>
<feature type="transmembrane region" description="Helical" evidence="7">
    <location>
        <begin position="90"/>
        <end position="112"/>
    </location>
</feature>
<dbReference type="InterPro" id="IPR048279">
    <property type="entry name" value="MdtK-like"/>
</dbReference>
<feature type="transmembrane region" description="Helical" evidence="7">
    <location>
        <begin position="276"/>
        <end position="300"/>
    </location>
</feature>
<protein>
    <submittedName>
        <fullName evidence="8">MATE family efflux transporter</fullName>
    </submittedName>
</protein>
<dbReference type="PANTHER" id="PTHR42925">
    <property type="entry name" value="MULTIDRUG AND TOXIN EFFLUX PROTEIN MATE FAMILY"/>
    <property type="match status" value="1"/>
</dbReference>
<proteinExistence type="predicted"/>
<feature type="transmembrane region" description="Helical" evidence="7">
    <location>
        <begin position="53"/>
        <end position="78"/>
    </location>
</feature>
<dbReference type="InterPro" id="IPR002528">
    <property type="entry name" value="MATE_fam"/>
</dbReference>
<feature type="transmembrane region" description="Helical" evidence="7">
    <location>
        <begin position="191"/>
        <end position="214"/>
    </location>
</feature>
<feature type="transmembrane region" description="Helical" evidence="7">
    <location>
        <begin position="241"/>
        <end position="264"/>
    </location>
</feature>
<keyword evidence="3" id="KW-1003">Cell membrane</keyword>
<evidence type="ECO:0000313" key="8">
    <source>
        <dbReference type="EMBL" id="ARN19160.1"/>
    </source>
</evidence>
<comment type="subcellular location">
    <subcellularLocation>
        <location evidence="1">Cell inner membrane</location>
        <topology evidence="1">Multi-pass membrane protein</topology>
    </subcellularLocation>
</comment>
<dbReference type="STRING" id="946333.A4W93_04075"/>
<evidence type="ECO:0000256" key="3">
    <source>
        <dbReference type="ARBA" id="ARBA00022475"/>
    </source>
</evidence>
<feature type="transmembrane region" description="Helical" evidence="7">
    <location>
        <begin position="132"/>
        <end position="152"/>
    </location>
</feature>
<keyword evidence="9" id="KW-1185">Reference proteome</keyword>
<gene>
    <name evidence="8" type="ORF">A4W93_04075</name>
</gene>
<dbReference type="PANTHER" id="PTHR42925:SF1">
    <property type="entry name" value="VIRULENCE FACTOR MVIN"/>
    <property type="match status" value="1"/>
</dbReference>
<evidence type="ECO:0000256" key="7">
    <source>
        <dbReference type="SAM" id="Phobius"/>
    </source>
</evidence>
<evidence type="ECO:0000256" key="5">
    <source>
        <dbReference type="ARBA" id="ARBA00022989"/>
    </source>
</evidence>
<dbReference type="KEGG" id="rgu:A4W93_04075"/>
<keyword evidence="6 7" id="KW-0472">Membrane</keyword>
<accession>A0A1W6L4R4</accession>
<dbReference type="NCBIfam" id="TIGR00797">
    <property type="entry name" value="matE"/>
    <property type="match status" value="1"/>
</dbReference>
<dbReference type="Pfam" id="PF01554">
    <property type="entry name" value="MatE"/>
    <property type="match status" value="2"/>
</dbReference>
<dbReference type="OrthoDB" id="9806302at2"/>
<dbReference type="PIRSF" id="PIRSF006603">
    <property type="entry name" value="DinF"/>
    <property type="match status" value="1"/>
</dbReference>
<evidence type="ECO:0000256" key="2">
    <source>
        <dbReference type="ARBA" id="ARBA00022448"/>
    </source>
</evidence>
<keyword evidence="5 7" id="KW-1133">Transmembrane helix</keyword>
<dbReference type="AlphaFoldDB" id="A0A1W6L4R4"/>
<dbReference type="GO" id="GO:0015297">
    <property type="term" value="F:antiporter activity"/>
    <property type="evidence" value="ECO:0007669"/>
    <property type="project" value="InterPro"/>
</dbReference>
<evidence type="ECO:0000256" key="4">
    <source>
        <dbReference type="ARBA" id="ARBA00022692"/>
    </source>
</evidence>
<evidence type="ECO:0000256" key="1">
    <source>
        <dbReference type="ARBA" id="ARBA00004429"/>
    </source>
</evidence>
<keyword evidence="2" id="KW-0813">Transport</keyword>
<dbReference type="GO" id="GO:0042910">
    <property type="term" value="F:xenobiotic transmembrane transporter activity"/>
    <property type="evidence" value="ECO:0007669"/>
    <property type="project" value="InterPro"/>
</dbReference>
<evidence type="ECO:0000313" key="9">
    <source>
        <dbReference type="Proteomes" id="UP000193427"/>
    </source>
</evidence>
<keyword evidence="4 7" id="KW-0812">Transmembrane</keyword>
<sequence>MNDTTRKVAIPGLIALAWPIFIEQALHILTGVVDTFMVSHVSDDAVAALGTAWQIVVLFLIVFSFFSIGASVVITHHLGANDREGADRIAATAVGTNTWIGLVVSLAVWFFAEPMLRLMQLSEPLLVHAVPFLHWMGGTLFLEAMNFALSAVLRSHGHTREVMIVTLGQNLLNFAGNAVLLFGLFGAPKMGVLGVALSTVFSRFVACIALWILVEHHTHLKIRISDFLTFQRERLSRILHIGLPAAGENISWWAAFMVITAFTARMGDTTLATQSYTMQIAMVMMLCSLSIGLATEILIGRLVGAGRFEDAYAECMRSLRIGLVVTMGVAITFAILAPYILGLFTKDPEIIATGSMLLRLGLLLEPARAFNLIVINSLRAAGDARFPLYAGLLSQWCIMAFCGWLFGTFFGLGLVGVWCAFLIDEWLRGLAMLHRWRKRRWLKYALRMRAEATAAAPATAA</sequence>
<feature type="transmembrane region" description="Helical" evidence="7">
    <location>
        <begin position="164"/>
        <end position="185"/>
    </location>
</feature>
<dbReference type="CDD" id="cd13134">
    <property type="entry name" value="MATE_like_8"/>
    <property type="match status" value="1"/>
</dbReference>